<evidence type="ECO:0000313" key="4">
    <source>
        <dbReference type="EMBL" id="RFZ32309.1"/>
    </source>
</evidence>
<name>A0A3E2MN51_MYCMR</name>
<accession>A0A3E2MN51</accession>
<proteinExistence type="inferred from homology"/>
<dbReference type="InterPro" id="IPR000030">
    <property type="entry name" value="PPE_dom"/>
</dbReference>
<comment type="similarity">
    <text evidence="1">Belongs to the mycobacterial PPE family.</text>
</comment>
<evidence type="ECO:0000256" key="1">
    <source>
        <dbReference type="ARBA" id="ARBA00010652"/>
    </source>
</evidence>
<comment type="caution">
    <text evidence="4">The sequence shown here is derived from an EMBL/GenBank/DDBJ whole genome shotgun (WGS) entry which is preliminary data.</text>
</comment>
<organism evidence="4 5">
    <name type="scientific">Mycobacterium marinum</name>
    <dbReference type="NCBI Taxonomy" id="1781"/>
    <lineage>
        <taxon>Bacteria</taxon>
        <taxon>Bacillati</taxon>
        <taxon>Actinomycetota</taxon>
        <taxon>Actinomycetes</taxon>
        <taxon>Mycobacteriales</taxon>
        <taxon>Mycobacteriaceae</taxon>
        <taxon>Mycobacterium</taxon>
        <taxon>Mycobacterium ulcerans group</taxon>
    </lineage>
</organism>
<dbReference type="Pfam" id="PF00823">
    <property type="entry name" value="PPE"/>
    <property type="match status" value="1"/>
</dbReference>
<feature type="domain" description="PPE" evidence="3">
    <location>
        <begin position="6"/>
        <end position="170"/>
    </location>
</feature>
<sequence length="398" mass="38767">MPDPGWAARTPEENDLVLKAGTGVSSHVANEAAWTSLGASHHASGVASAINTVATSTSWLGAGSAASAANVTMLNASLHGLAGWVDVKPAVVSTAVAAFETANAAMRPAPECMANRDEWGTDNAINPSVLWTLTPRIVSLDVEYFGTMWPNNSAVGATYGAVLAALTESLAIAPPVATMGASPAAPAEAAAAVGQAAAETAAGDGMRAAYQGVSTGTSGANQSASAGQDLGNQLGTFMQPVQSMMGAIPQALQAPSGLMQAPMSAMQPLQSLMGMFANPGALGMGGAGPGASATGAISAAASEASMATGGGGASLAGAGVPATSFTRPVSAFESGTSGRPVGLRPSGALGAETVRGPTTTVGGTPVGGMPVAPAMGAGRGAQGKSEQPATVRVVDERL</sequence>
<dbReference type="AlphaFoldDB" id="A0A3E2MN51"/>
<gene>
    <name evidence="4" type="ORF">DAVIS_05459</name>
</gene>
<dbReference type="InterPro" id="IPR038332">
    <property type="entry name" value="PPE_sf"/>
</dbReference>
<evidence type="ECO:0000256" key="2">
    <source>
        <dbReference type="SAM" id="MobiDB-lite"/>
    </source>
</evidence>
<feature type="compositionally biased region" description="Low complexity" evidence="2">
    <location>
        <begin position="353"/>
        <end position="376"/>
    </location>
</feature>
<protein>
    <submittedName>
        <fullName evidence="4">PPE family protein</fullName>
    </submittedName>
</protein>
<dbReference type="EMBL" id="PEDF01000212">
    <property type="protein sequence ID" value="RFZ32309.1"/>
    <property type="molecule type" value="Genomic_DNA"/>
</dbReference>
<feature type="region of interest" description="Disordered" evidence="2">
    <location>
        <begin position="331"/>
        <end position="398"/>
    </location>
</feature>
<dbReference type="Proteomes" id="UP000257451">
    <property type="component" value="Unassembled WGS sequence"/>
</dbReference>
<evidence type="ECO:0000259" key="3">
    <source>
        <dbReference type="Pfam" id="PF00823"/>
    </source>
</evidence>
<reference evidence="4 5" key="1">
    <citation type="journal article" date="2018" name="Sci. Rep.">
        <title>Extensive genomic diversity among Mycobacterium marinum strains revealed by whole genome sequencing.</title>
        <authorList>
            <person name="Das S."/>
            <person name="Pettersson B.M."/>
            <person name="Behra P.R."/>
            <person name="Mallick A."/>
            <person name="Cheramie M."/>
            <person name="Ramesh M."/>
            <person name="Shirreff L."/>
            <person name="DuCote T."/>
            <person name="Dasgupta S."/>
            <person name="Ennis D.G."/>
            <person name="Kirsebom L.A."/>
        </authorList>
    </citation>
    <scope>NUCLEOTIDE SEQUENCE [LARGE SCALE GENOMIC DNA]</scope>
    <source>
        <strain evidence="4 5">Davis1</strain>
    </source>
</reference>
<evidence type="ECO:0000313" key="5">
    <source>
        <dbReference type="Proteomes" id="UP000257451"/>
    </source>
</evidence>
<dbReference type="RefSeq" id="WP_117433517.1">
    <property type="nucleotide sequence ID" value="NZ_PEDF01000212.1"/>
</dbReference>
<dbReference type="SUPFAM" id="SSF140459">
    <property type="entry name" value="PE/PPE dimer-like"/>
    <property type="match status" value="1"/>
</dbReference>
<dbReference type="Gene3D" id="1.20.1260.20">
    <property type="entry name" value="PPE superfamily"/>
    <property type="match status" value="1"/>
</dbReference>